<comment type="subcellular location">
    <subcellularLocation>
        <location evidence="1">Membrane</location>
        <topology evidence="1">Multi-pass membrane protein</topology>
    </subcellularLocation>
</comment>
<dbReference type="VEuPathDB" id="FungiDB:SPRG_10218"/>
<dbReference type="PANTHER" id="PTHR19444:SF13">
    <property type="entry name" value="PROTEIN UNC-93 HOMOLOG A"/>
    <property type="match status" value="1"/>
</dbReference>
<evidence type="ECO:0000256" key="6">
    <source>
        <dbReference type="SAM" id="Phobius"/>
    </source>
</evidence>
<comment type="similarity">
    <text evidence="2">Belongs to the unc-93 family.</text>
</comment>
<dbReference type="OMA" id="NTACIIA"/>
<dbReference type="RefSeq" id="XP_012204564.1">
    <property type="nucleotide sequence ID" value="XM_012349174.1"/>
</dbReference>
<evidence type="ECO:0000256" key="2">
    <source>
        <dbReference type="ARBA" id="ARBA00009172"/>
    </source>
</evidence>
<dbReference type="Pfam" id="PF05978">
    <property type="entry name" value="UNC-93"/>
    <property type="match status" value="1"/>
</dbReference>
<feature type="transmembrane region" description="Helical" evidence="6">
    <location>
        <begin position="154"/>
        <end position="175"/>
    </location>
</feature>
<dbReference type="KEGG" id="spar:SPRG_10218"/>
<dbReference type="GO" id="GO:0016020">
    <property type="term" value="C:membrane"/>
    <property type="evidence" value="ECO:0007669"/>
    <property type="project" value="UniProtKB-SubCell"/>
</dbReference>
<evidence type="ECO:0000313" key="8">
    <source>
        <dbReference type="Proteomes" id="UP000030745"/>
    </source>
</evidence>
<feature type="transmembrane region" description="Helical" evidence="6">
    <location>
        <begin position="127"/>
        <end position="148"/>
    </location>
</feature>
<feature type="transmembrane region" description="Helical" evidence="6">
    <location>
        <begin position="452"/>
        <end position="471"/>
    </location>
</feature>
<dbReference type="GeneID" id="24132337"/>
<dbReference type="PANTHER" id="PTHR19444">
    <property type="entry name" value="UNC-93 RELATED"/>
    <property type="match status" value="1"/>
</dbReference>
<evidence type="ECO:0000313" key="7">
    <source>
        <dbReference type="EMBL" id="KDO24684.1"/>
    </source>
</evidence>
<dbReference type="SUPFAM" id="SSF103473">
    <property type="entry name" value="MFS general substrate transporter"/>
    <property type="match status" value="1"/>
</dbReference>
<feature type="transmembrane region" description="Helical" evidence="6">
    <location>
        <begin position="332"/>
        <end position="350"/>
    </location>
</feature>
<feature type="transmembrane region" description="Helical" evidence="6">
    <location>
        <begin position="362"/>
        <end position="381"/>
    </location>
</feature>
<keyword evidence="3 6" id="KW-0812">Transmembrane</keyword>
<feature type="transmembrane region" description="Helical" evidence="6">
    <location>
        <begin position="96"/>
        <end position="115"/>
    </location>
</feature>
<name>A0A067C1R6_SAPPC</name>
<dbReference type="InterPro" id="IPR051951">
    <property type="entry name" value="UNC-93_regulatory"/>
</dbReference>
<evidence type="ECO:0000256" key="4">
    <source>
        <dbReference type="ARBA" id="ARBA00022989"/>
    </source>
</evidence>
<protein>
    <recommendedName>
        <fullName evidence="9">Major facilitator superfamily (MFS) profile domain-containing protein</fullName>
    </recommendedName>
</protein>
<evidence type="ECO:0000256" key="1">
    <source>
        <dbReference type="ARBA" id="ARBA00004141"/>
    </source>
</evidence>
<feature type="transmembrane region" description="Helical" evidence="6">
    <location>
        <begin position="21"/>
        <end position="43"/>
    </location>
</feature>
<evidence type="ECO:0000256" key="3">
    <source>
        <dbReference type="ARBA" id="ARBA00022692"/>
    </source>
</evidence>
<gene>
    <name evidence="7" type="ORF">SPRG_10218</name>
</gene>
<accession>A0A067C1R6</accession>
<keyword evidence="5 6" id="KW-0472">Membrane</keyword>
<reference evidence="7 8" key="1">
    <citation type="journal article" date="2013" name="PLoS Genet.">
        <title>Distinctive expansion of potential virulence genes in the genome of the oomycete fish pathogen Saprolegnia parasitica.</title>
        <authorList>
            <person name="Jiang R.H."/>
            <person name="de Bruijn I."/>
            <person name="Haas B.J."/>
            <person name="Belmonte R."/>
            <person name="Lobach L."/>
            <person name="Christie J."/>
            <person name="van den Ackerveken G."/>
            <person name="Bottin A."/>
            <person name="Bulone V."/>
            <person name="Diaz-Moreno S.M."/>
            <person name="Dumas B."/>
            <person name="Fan L."/>
            <person name="Gaulin E."/>
            <person name="Govers F."/>
            <person name="Grenville-Briggs L.J."/>
            <person name="Horner N.R."/>
            <person name="Levin J.Z."/>
            <person name="Mammella M."/>
            <person name="Meijer H.J."/>
            <person name="Morris P."/>
            <person name="Nusbaum C."/>
            <person name="Oome S."/>
            <person name="Phillips A.J."/>
            <person name="van Rooyen D."/>
            <person name="Rzeszutek E."/>
            <person name="Saraiva M."/>
            <person name="Secombes C.J."/>
            <person name="Seidl M.F."/>
            <person name="Snel B."/>
            <person name="Stassen J.H."/>
            <person name="Sykes S."/>
            <person name="Tripathy S."/>
            <person name="van den Berg H."/>
            <person name="Vega-Arreguin J.C."/>
            <person name="Wawra S."/>
            <person name="Young S.K."/>
            <person name="Zeng Q."/>
            <person name="Dieguez-Uribeondo J."/>
            <person name="Russ C."/>
            <person name="Tyler B.M."/>
            <person name="van West P."/>
        </authorList>
    </citation>
    <scope>NUCLEOTIDE SEQUENCE [LARGE SCALE GENOMIC DNA]</scope>
    <source>
        <strain evidence="7 8">CBS 223.65</strain>
    </source>
</reference>
<dbReference type="EMBL" id="KK583239">
    <property type="protein sequence ID" value="KDO24684.1"/>
    <property type="molecule type" value="Genomic_DNA"/>
</dbReference>
<dbReference type="Gene3D" id="1.20.1250.20">
    <property type="entry name" value="MFS general substrate transporter like domains"/>
    <property type="match status" value="2"/>
</dbReference>
<dbReference type="AlphaFoldDB" id="A0A067C1R6"/>
<dbReference type="Proteomes" id="UP000030745">
    <property type="component" value="Unassembled WGS sequence"/>
</dbReference>
<evidence type="ECO:0008006" key="9">
    <source>
        <dbReference type="Google" id="ProtNLM"/>
    </source>
</evidence>
<dbReference type="InterPro" id="IPR010291">
    <property type="entry name" value="Ion_channel_UNC-93"/>
</dbReference>
<proteinExistence type="inferred from homology"/>
<sequence>MAHGLHKSSIAEEWSMHSARDCLRGVLLLAVAFLLVFTSYNAIENLETSILPGACHGCDAPSPFAVCQRDSVCMAKVQYACDAACAAPFVECKSTLGSTTLGVIYLCFMLSSMLGPLVPQMIGEKTSLIGSSACYGVFAVANMVVAMHPAATELHAWILLPASALIGLAASVLWVSQGSYLTRLSVCYAQFKNLPDTSSMGYMNGSFSAIYKASQLTGNVLSSFVLGTLQWSSTTLFMTYATLSFLGTGCLCFLEPLQKLQRLPTEGSKLLPGEEPPHSPLASMRAVWTLAMDPRMVVLAPLMLFTGIQQGFTSSEFTSSFIRESLGEASIGYVMAVFGGMSVVFSYVLGRVTDRVGPMWTQLLACAAQFTAYSLCLWTPMTKCDGQWTLILVCAVLLSLSEAASSTIPSVVMGQEFTANALNAFSLFRVYHSGAASLSFFGLPLLSLTGRLYVLLASTALAAASMVLYATRYRTVA</sequence>
<keyword evidence="4 6" id="KW-1133">Transmembrane helix</keyword>
<evidence type="ECO:0000256" key="5">
    <source>
        <dbReference type="ARBA" id="ARBA00023136"/>
    </source>
</evidence>
<dbReference type="OrthoDB" id="73498at2759"/>
<keyword evidence="8" id="KW-1185">Reference proteome</keyword>
<feature type="transmembrane region" description="Helical" evidence="6">
    <location>
        <begin position="387"/>
        <end position="412"/>
    </location>
</feature>
<dbReference type="STRING" id="695850.A0A067C1R6"/>
<organism evidence="7 8">
    <name type="scientific">Saprolegnia parasitica (strain CBS 223.65)</name>
    <dbReference type="NCBI Taxonomy" id="695850"/>
    <lineage>
        <taxon>Eukaryota</taxon>
        <taxon>Sar</taxon>
        <taxon>Stramenopiles</taxon>
        <taxon>Oomycota</taxon>
        <taxon>Saprolegniomycetes</taxon>
        <taxon>Saprolegniales</taxon>
        <taxon>Saprolegniaceae</taxon>
        <taxon>Saprolegnia</taxon>
    </lineage>
</organism>
<dbReference type="InterPro" id="IPR036259">
    <property type="entry name" value="MFS_trans_sf"/>
</dbReference>